<comment type="caution">
    <text evidence="1">The sequence shown here is derived from an EMBL/GenBank/DDBJ whole genome shotgun (WGS) entry which is preliminary data.</text>
</comment>
<evidence type="ECO:0000313" key="2">
    <source>
        <dbReference type="Proteomes" id="UP000828390"/>
    </source>
</evidence>
<dbReference type="Proteomes" id="UP000828390">
    <property type="component" value="Unassembled WGS sequence"/>
</dbReference>
<accession>A0A9D4LQG4</accession>
<proteinExistence type="predicted"/>
<keyword evidence="2" id="KW-1185">Reference proteome</keyword>
<protein>
    <submittedName>
        <fullName evidence="1">Uncharacterized protein</fullName>
    </submittedName>
</protein>
<evidence type="ECO:0000313" key="1">
    <source>
        <dbReference type="EMBL" id="KAH3861984.1"/>
    </source>
</evidence>
<organism evidence="1 2">
    <name type="scientific">Dreissena polymorpha</name>
    <name type="common">Zebra mussel</name>
    <name type="synonym">Mytilus polymorpha</name>
    <dbReference type="NCBI Taxonomy" id="45954"/>
    <lineage>
        <taxon>Eukaryota</taxon>
        <taxon>Metazoa</taxon>
        <taxon>Spiralia</taxon>
        <taxon>Lophotrochozoa</taxon>
        <taxon>Mollusca</taxon>
        <taxon>Bivalvia</taxon>
        <taxon>Autobranchia</taxon>
        <taxon>Heteroconchia</taxon>
        <taxon>Euheterodonta</taxon>
        <taxon>Imparidentia</taxon>
        <taxon>Neoheterodontei</taxon>
        <taxon>Myida</taxon>
        <taxon>Dreissenoidea</taxon>
        <taxon>Dreissenidae</taxon>
        <taxon>Dreissena</taxon>
    </lineage>
</organism>
<reference evidence="1" key="1">
    <citation type="journal article" date="2019" name="bioRxiv">
        <title>The Genome of the Zebra Mussel, Dreissena polymorpha: A Resource for Invasive Species Research.</title>
        <authorList>
            <person name="McCartney M.A."/>
            <person name="Auch B."/>
            <person name="Kono T."/>
            <person name="Mallez S."/>
            <person name="Zhang Y."/>
            <person name="Obille A."/>
            <person name="Becker A."/>
            <person name="Abrahante J.E."/>
            <person name="Garbe J."/>
            <person name="Badalamenti J.P."/>
            <person name="Herman A."/>
            <person name="Mangelson H."/>
            <person name="Liachko I."/>
            <person name="Sullivan S."/>
            <person name="Sone E.D."/>
            <person name="Koren S."/>
            <person name="Silverstein K.A.T."/>
            <person name="Beckman K.B."/>
            <person name="Gohl D.M."/>
        </authorList>
    </citation>
    <scope>NUCLEOTIDE SEQUENCE</scope>
    <source>
        <strain evidence="1">Duluth1</strain>
        <tissue evidence="1">Whole animal</tissue>
    </source>
</reference>
<sequence length="116" mass="12997">MRIRELTGYCGKNAPPLAAMFFNRQKNPPPAGGNVFQPTKTIFELIQDIIRTHVLTKFHEDRTINVASRALTGKNAPPPWLPCFSSKTNPTMFHEDQIINVVSRLKNAPPACGHLF</sequence>
<reference evidence="1" key="2">
    <citation type="submission" date="2020-11" db="EMBL/GenBank/DDBJ databases">
        <authorList>
            <person name="McCartney M.A."/>
            <person name="Auch B."/>
            <person name="Kono T."/>
            <person name="Mallez S."/>
            <person name="Becker A."/>
            <person name="Gohl D.M."/>
            <person name="Silverstein K.A.T."/>
            <person name="Koren S."/>
            <person name="Bechman K.B."/>
            <person name="Herman A."/>
            <person name="Abrahante J.E."/>
            <person name="Garbe J."/>
        </authorList>
    </citation>
    <scope>NUCLEOTIDE SEQUENCE</scope>
    <source>
        <strain evidence="1">Duluth1</strain>
        <tissue evidence="1">Whole animal</tissue>
    </source>
</reference>
<dbReference type="AlphaFoldDB" id="A0A9D4LQG4"/>
<name>A0A9D4LQG4_DREPO</name>
<gene>
    <name evidence="1" type="ORF">DPMN_024937</name>
</gene>
<dbReference type="EMBL" id="JAIWYP010000002">
    <property type="protein sequence ID" value="KAH3861984.1"/>
    <property type="molecule type" value="Genomic_DNA"/>
</dbReference>